<dbReference type="KEGG" id="slom:PXH66_15210"/>
<dbReference type="SUPFAM" id="SSF74650">
    <property type="entry name" value="Galactose mutarotase-like"/>
    <property type="match status" value="1"/>
</dbReference>
<accession>A0AAE9ZWA2</accession>
<dbReference type="GO" id="GO:0003824">
    <property type="term" value="F:catalytic activity"/>
    <property type="evidence" value="ECO:0007669"/>
    <property type="project" value="InterPro"/>
</dbReference>
<evidence type="ECO:0000313" key="3">
    <source>
        <dbReference type="Proteomes" id="UP001218638"/>
    </source>
</evidence>
<dbReference type="GO" id="GO:0030246">
    <property type="term" value="F:carbohydrate binding"/>
    <property type="evidence" value="ECO:0007669"/>
    <property type="project" value="InterPro"/>
</dbReference>
<organism evidence="2 3">
    <name type="scientific">Synoicihabitans lomoniglobus</name>
    <dbReference type="NCBI Taxonomy" id="2909285"/>
    <lineage>
        <taxon>Bacteria</taxon>
        <taxon>Pseudomonadati</taxon>
        <taxon>Verrucomicrobiota</taxon>
        <taxon>Opitutia</taxon>
        <taxon>Opitutales</taxon>
        <taxon>Opitutaceae</taxon>
        <taxon>Synoicihabitans</taxon>
    </lineage>
</organism>
<evidence type="ECO:0000313" key="2">
    <source>
        <dbReference type="EMBL" id="WED63683.1"/>
    </source>
</evidence>
<dbReference type="InterPro" id="IPR011013">
    <property type="entry name" value="Gal_mutarotase_sf_dom"/>
</dbReference>
<reference evidence="2" key="1">
    <citation type="submission" date="2023-03" db="EMBL/GenBank/DDBJ databases">
        <title>Lomoglobus Profundus gen. nov., sp. nov., a novel member of the phylum Verrucomicrobia, isolated from deep-marine sediment of South China Sea.</title>
        <authorList>
            <person name="Ahmad T."/>
            <person name="Ishaq S.E."/>
            <person name="Wang F."/>
        </authorList>
    </citation>
    <scope>NUCLEOTIDE SEQUENCE</scope>
    <source>
        <strain evidence="2">LMO-M01</strain>
    </source>
</reference>
<name>A0AAE9ZWA2_9BACT</name>
<evidence type="ECO:0000256" key="1">
    <source>
        <dbReference type="SAM" id="MobiDB-lite"/>
    </source>
</evidence>
<sequence>MTKNLSNGFEPEDTGKNQQPQCRVTGHPPGPVARWHRVADSDRLVLENTAFQVEIWPDKGGAITRYVDRASAVDVIWRNPYGQPPRLRPLDQPMVGGSDLYDVMDGSWYVSLPNGFFAGSYLGAPLGTHGELRSLPWDVTAIEADAEELRVSLTGRSVRTPLLYHRTLTLRRDDPKLYWREAVENRSQLTLPVAWLQHPTFGGPLLAGARLLVPARTVRVGVADDPASLQLQSGYHGEWPWVRERESGVMRDCRVVPPLGSGRDHSVQVTDLREGWGCVWNEGRNLGFALEWDCTRFPYAWSWNSAGGIAHYPLWGEGHIITLQPSTSPVGRFEALVQAGDVLEVPAGETVSTQMVSGFVTRESEPRISQYSST</sequence>
<dbReference type="AlphaFoldDB" id="A0AAE9ZWA2"/>
<dbReference type="RefSeq" id="WP_330932064.1">
    <property type="nucleotide sequence ID" value="NZ_CP119075.1"/>
</dbReference>
<gene>
    <name evidence="2" type="ORF">PXH66_15210</name>
</gene>
<proteinExistence type="predicted"/>
<feature type="region of interest" description="Disordered" evidence="1">
    <location>
        <begin position="1"/>
        <end position="30"/>
    </location>
</feature>
<dbReference type="Proteomes" id="UP001218638">
    <property type="component" value="Chromosome"/>
</dbReference>
<protein>
    <submittedName>
        <fullName evidence="2">DUF4432 family protein</fullName>
    </submittedName>
</protein>
<keyword evidence="3" id="KW-1185">Reference proteome</keyword>
<dbReference type="Gene3D" id="2.70.98.10">
    <property type="match status" value="1"/>
</dbReference>
<dbReference type="EMBL" id="CP119075">
    <property type="protein sequence ID" value="WED63683.1"/>
    <property type="molecule type" value="Genomic_DNA"/>
</dbReference>
<dbReference type="InterPro" id="IPR014718">
    <property type="entry name" value="GH-type_carb-bd"/>
</dbReference>
<dbReference type="GO" id="GO:0005975">
    <property type="term" value="P:carbohydrate metabolic process"/>
    <property type="evidence" value="ECO:0007669"/>
    <property type="project" value="InterPro"/>
</dbReference>